<dbReference type="Proteomes" id="UP001420932">
    <property type="component" value="Unassembled WGS sequence"/>
</dbReference>
<sequence>MTFIDTRSERFYDRLRMRRLELTQATPDQPVDYEAMYFNVAGECPKERVYSLGSLGRKKRRYADPGASTSQMPEMVPRAEFDIVAEQLRKLTADVTFACLRYARFTVEMFVKVPSAWRQVLEDPSNLQIFFDYYAIAKPPISKELVTLDETYGYHVRTDPRLTDYDTLLENIPGLKEGKPAQVPIYDFKSNSRTGYGFASRSLSWLHASEAVKVLFN</sequence>
<accession>A0AAP0P221</accession>
<evidence type="ECO:0000313" key="1">
    <source>
        <dbReference type="EMBL" id="KAK9128302.1"/>
    </source>
</evidence>
<protein>
    <submittedName>
        <fullName evidence="1">Uncharacterized protein</fullName>
    </submittedName>
</protein>
<name>A0AAP0P221_9MAGN</name>
<comment type="caution">
    <text evidence="1">The sequence shown here is derived from an EMBL/GenBank/DDBJ whole genome shotgun (WGS) entry which is preliminary data.</text>
</comment>
<reference evidence="1 2" key="1">
    <citation type="submission" date="2024-01" db="EMBL/GenBank/DDBJ databases">
        <title>Genome assemblies of Stephania.</title>
        <authorList>
            <person name="Yang L."/>
        </authorList>
    </citation>
    <scope>NUCLEOTIDE SEQUENCE [LARGE SCALE GENOMIC DNA]</scope>
    <source>
        <strain evidence="1">YNDBR</strain>
        <tissue evidence="1">Leaf</tissue>
    </source>
</reference>
<dbReference type="EMBL" id="JBBNAF010000007">
    <property type="protein sequence ID" value="KAK9128302.1"/>
    <property type="molecule type" value="Genomic_DNA"/>
</dbReference>
<gene>
    <name evidence="1" type="ORF">Syun_017099</name>
</gene>
<evidence type="ECO:0000313" key="2">
    <source>
        <dbReference type="Proteomes" id="UP001420932"/>
    </source>
</evidence>
<proteinExistence type="predicted"/>
<organism evidence="1 2">
    <name type="scientific">Stephania yunnanensis</name>
    <dbReference type="NCBI Taxonomy" id="152371"/>
    <lineage>
        <taxon>Eukaryota</taxon>
        <taxon>Viridiplantae</taxon>
        <taxon>Streptophyta</taxon>
        <taxon>Embryophyta</taxon>
        <taxon>Tracheophyta</taxon>
        <taxon>Spermatophyta</taxon>
        <taxon>Magnoliopsida</taxon>
        <taxon>Ranunculales</taxon>
        <taxon>Menispermaceae</taxon>
        <taxon>Menispermoideae</taxon>
        <taxon>Cissampelideae</taxon>
        <taxon>Stephania</taxon>
    </lineage>
</organism>
<keyword evidence="2" id="KW-1185">Reference proteome</keyword>
<dbReference type="AlphaFoldDB" id="A0AAP0P221"/>